<evidence type="ECO:0000313" key="2">
    <source>
        <dbReference type="EMBL" id="KAH3847965.1"/>
    </source>
</evidence>
<protein>
    <submittedName>
        <fullName evidence="2">Uncharacterized protein</fullName>
    </submittedName>
</protein>
<feature type="region of interest" description="Disordered" evidence="1">
    <location>
        <begin position="1"/>
        <end position="32"/>
    </location>
</feature>
<dbReference type="EMBL" id="JAIWYP010000003">
    <property type="protein sequence ID" value="KAH3847965.1"/>
    <property type="molecule type" value="Genomic_DNA"/>
</dbReference>
<sequence>MATAGSVAFPPIGNPRKLVSRKSKRRKFRDRTQPEEELFEKTTVLVREDVFLMDNKVRRVQTNLLANSLTARLKKNLPEGVIENEAINKIRRDSFKDFQHLDNLERQYTSELHRESNRLDKETYQLLKRHKQLQKQSEMSRRKQDKLEASLRSRSGMSSVTLFPIAGESGGGESVVHRDTFPEFASVDKDDMSHVKVFKIKGVYMPTNKYSSRIEPLELSPRDKAALVKENTNIQDSLRMADNGTPVDLPSKSRMSKKGLRVSWSRQSRFYPEESLANESLLDEMSRTVTQMSFADSRTTALTPDQTVKPMTKRPDGFSNRVFNSRLSVRSDTFLIQNSKHFKGRRKIDTIGLTWKIPPAMQHSPIPECPSPHRHARMSISGVSHNLMPVTTAMQQQGRSTKKVCWQVQKPPPLKSLQMYQSWIEKLEQLKRHDRHYESGLPGIPNRANLSVMTQQV</sequence>
<reference evidence="2" key="1">
    <citation type="journal article" date="2019" name="bioRxiv">
        <title>The Genome of the Zebra Mussel, Dreissena polymorpha: A Resource for Invasive Species Research.</title>
        <authorList>
            <person name="McCartney M.A."/>
            <person name="Auch B."/>
            <person name="Kono T."/>
            <person name="Mallez S."/>
            <person name="Zhang Y."/>
            <person name="Obille A."/>
            <person name="Becker A."/>
            <person name="Abrahante J.E."/>
            <person name="Garbe J."/>
            <person name="Badalamenti J.P."/>
            <person name="Herman A."/>
            <person name="Mangelson H."/>
            <person name="Liachko I."/>
            <person name="Sullivan S."/>
            <person name="Sone E.D."/>
            <person name="Koren S."/>
            <person name="Silverstein K.A.T."/>
            <person name="Beckman K.B."/>
            <person name="Gohl D.M."/>
        </authorList>
    </citation>
    <scope>NUCLEOTIDE SEQUENCE</scope>
    <source>
        <strain evidence="2">Duluth1</strain>
        <tissue evidence="2">Whole animal</tissue>
    </source>
</reference>
<organism evidence="2 3">
    <name type="scientific">Dreissena polymorpha</name>
    <name type="common">Zebra mussel</name>
    <name type="synonym">Mytilus polymorpha</name>
    <dbReference type="NCBI Taxonomy" id="45954"/>
    <lineage>
        <taxon>Eukaryota</taxon>
        <taxon>Metazoa</taxon>
        <taxon>Spiralia</taxon>
        <taxon>Lophotrochozoa</taxon>
        <taxon>Mollusca</taxon>
        <taxon>Bivalvia</taxon>
        <taxon>Autobranchia</taxon>
        <taxon>Heteroconchia</taxon>
        <taxon>Euheterodonta</taxon>
        <taxon>Imparidentia</taxon>
        <taxon>Neoheterodontei</taxon>
        <taxon>Myida</taxon>
        <taxon>Dreissenoidea</taxon>
        <taxon>Dreissenidae</taxon>
        <taxon>Dreissena</taxon>
    </lineage>
</organism>
<dbReference type="AlphaFoldDB" id="A0A9D4QZN6"/>
<gene>
    <name evidence="2" type="ORF">DPMN_090301</name>
</gene>
<feature type="region of interest" description="Disordered" evidence="1">
    <location>
        <begin position="129"/>
        <end position="151"/>
    </location>
</feature>
<name>A0A9D4QZN6_DREPO</name>
<dbReference type="Proteomes" id="UP000828390">
    <property type="component" value="Unassembled WGS sequence"/>
</dbReference>
<feature type="compositionally biased region" description="Basic and acidic residues" evidence="1">
    <location>
        <begin position="138"/>
        <end position="151"/>
    </location>
</feature>
<reference evidence="2" key="2">
    <citation type="submission" date="2020-11" db="EMBL/GenBank/DDBJ databases">
        <authorList>
            <person name="McCartney M.A."/>
            <person name="Auch B."/>
            <person name="Kono T."/>
            <person name="Mallez S."/>
            <person name="Becker A."/>
            <person name="Gohl D.M."/>
            <person name="Silverstein K.A.T."/>
            <person name="Koren S."/>
            <person name="Bechman K.B."/>
            <person name="Herman A."/>
            <person name="Abrahante J.E."/>
            <person name="Garbe J."/>
        </authorList>
    </citation>
    <scope>NUCLEOTIDE SEQUENCE</scope>
    <source>
        <strain evidence="2">Duluth1</strain>
        <tissue evidence="2">Whole animal</tissue>
    </source>
</reference>
<keyword evidence="3" id="KW-1185">Reference proteome</keyword>
<evidence type="ECO:0000256" key="1">
    <source>
        <dbReference type="SAM" id="MobiDB-lite"/>
    </source>
</evidence>
<evidence type="ECO:0000313" key="3">
    <source>
        <dbReference type="Proteomes" id="UP000828390"/>
    </source>
</evidence>
<comment type="caution">
    <text evidence="2">The sequence shown here is derived from an EMBL/GenBank/DDBJ whole genome shotgun (WGS) entry which is preliminary data.</text>
</comment>
<dbReference type="OrthoDB" id="6117630at2759"/>
<proteinExistence type="predicted"/>
<feature type="compositionally biased region" description="Basic residues" evidence="1">
    <location>
        <begin position="18"/>
        <end position="29"/>
    </location>
</feature>
<accession>A0A9D4QZN6</accession>